<comment type="caution">
    <text evidence="1">The sequence shown here is derived from an EMBL/GenBank/DDBJ whole genome shotgun (WGS) entry which is preliminary data.</text>
</comment>
<dbReference type="EMBL" id="CM042010">
    <property type="protein sequence ID" value="KAI3778571.1"/>
    <property type="molecule type" value="Genomic_DNA"/>
</dbReference>
<name>A0ACB9G6A7_CICIN</name>
<reference evidence="2" key="1">
    <citation type="journal article" date="2022" name="Mol. Ecol. Resour.">
        <title>The genomes of chicory, endive, great burdock and yacon provide insights into Asteraceae palaeo-polyploidization history and plant inulin production.</title>
        <authorList>
            <person name="Fan W."/>
            <person name="Wang S."/>
            <person name="Wang H."/>
            <person name="Wang A."/>
            <person name="Jiang F."/>
            <person name="Liu H."/>
            <person name="Zhao H."/>
            <person name="Xu D."/>
            <person name="Zhang Y."/>
        </authorList>
    </citation>
    <scope>NUCLEOTIDE SEQUENCE [LARGE SCALE GENOMIC DNA]</scope>
    <source>
        <strain evidence="2">cv. Punajuju</strain>
    </source>
</reference>
<keyword evidence="2" id="KW-1185">Reference proteome</keyword>
<sequence length="99" mass="11166">MRICESSKLYLALTGNTILIRFIKSKSLLEQSLSQIQNMVPVMLASKMSPIITELRRVKLGLDPYEEEPGKAVRSLLAGYRTRNSSENETGNDLIRLLL</sequence>
<organism evidence="1 2">
    <name type="scientific">Cichorium intybus</name>
    <name type="common">Chicory</name>
    <dbReference type="NCBI Taxonomy" id="13427"/>
    <lineage>
        <taxon>Eukaryota</taxon>
        <taxon>Viridiplantae</taxon>
        <taxon>Streptophyta</taxon>
        <taxon>Embryophyta</taxon>
        <taxon>Tracheophyta</taxon>
        <taxon>Spermatophyta</taxon>
        <taxon>Magnoliopsida</taxon>
        <taxon>eudicotyledons</taxon>
        <taxon>Gunneridae</taxon>
        <taxon>Pentapetalae</taxon>
        <taxon>asterids</taxon>
        <taxon>campanulids</taxon>
        <taxon>Asterales</taxon>
        <taxon>Asteraceae</taxon>
        <taxon>Cichorioideae</taxon>
        <taxon>Cichorieae</taxon>
        <taxon>Cichoriinae</taxon>
        <taxon>Cichorium</taxon>
    </lineage>
</organism>
<evidence type="ECO:0000313" key="2">
    <source>
        <dbReference type="Proteomes" id="UP001055811"/>
    </source>
</evidence>
<accession>A0ACB9G6A7</accession>
<gene>
    <name evidence="1" type="ORF">L2E82_07949</name>
</gene>
<proteinExistence type="predicted"/>
<evidence type="ECO:0000313" key="1">
    <source>
        <dbReference type="EMBL" id="KAI3778571.1"/>
    </source>
</evidence>
<protein>
    <submittedName>
        <fullName evidence="1">Uncharacterized protein</fullName>
    </submittedName>
</protein>
<reference evidence="1 2" key="2">
    <citation type="journal article" date="2022" name="Mol. Ecol. Resour.">
        <title>The genomes of chicory, endive, great burdock and yacon provide insights into Asteraceae paleo-polyploidization history and plant inulin production.</title>
        <authorList>
            <person name="Fan W."/>
            <person name="Wang S."/>
            <person name="Wang H."/>
            <person name="Wang A."/>
            <person name="Jiang F."/>
            <person name="Liu H."/>
            <person name="Zhao H."/>
            <person name="Xu D."/>
            <person name="Zhang Y."/>
        </authorList>
    </citation>
    <scope>NUCLEOTIDE SEQUENCE [LARGE SCALE GENOMIC DNA]</scope>
    <source>
        <strain evidence="2">cv. Punajuju</strain>
        <tissue evidence="1">Leaves</tissue>
    </source>
</reference>
<dbReference type="Proteomes" id="UP001055811">
    <property type="component" value="Linkage Group LG02"/>
</dbReference>